<dbReference type="GO" id="GO:0004312">
    <property type="term" value="F:fatty acid synthase activity"/>
    <property type="evidence" value="ECO:0007669"/>
    <property type="project" value="TreeGrafter"/>
</dbReference>
<dbReference type="Gene3D" id="3.40.366.10">
    <property type="entry name" value="Malonyl-Coenzyme A Acyl Carrier Protein, domain 2"/>
    <property type="match status" value="1"/>
</dbReference>
<evidence type="ECO:0000256" key="1">
    <source>
        <dbReference type="ARBA" id="ARBA00022450"/>
    </source>
</evidence>
<dbReference type="InterPro" id="IPR036291">
    <property type="entry name" value="NAD(P)-bd_dom_sf"/>
</dbReference>
<evidence type="ECO:0000259" key="10">
    <source>
        <dbReference type="PROSITE" id="PS52019"/>
    </source>
</evidence>
<dbReference type="InterPro" id="IPR032821">
    <property type="entry name" value="PKS_assoc"/>
</dbReference>
<feature type="domain" description="Carrier" evidence="8">
    <location>
        <begin position="2353"/>
        <end position="2430"/>
    </location>
</feature>
<dbReference type="InterPro" id="IPR020841">
    <property type="entry name" value="PKS_Beta-ketoAc_synthase_dom"/>
</dbReference>
<dbReference type="SUPFAM" id="SSF50129">
    <property type="entry name" value="GroES-like"/>
    <property type="match status" value="1"/>
</dbReference>
<dbReference type="SMART" id="SM00822">
    <property type="entry name" value="PKS_KR"/>
    <property type="match status" value="1"/>
</dbReference>
<evidence type="ECO:0000256" key="4">
    <source>
        <dbReference type="ARBA" id="ARBA00022857"/>
    </source>
</evidence>
<dbReference type="Gene3D" id="3.10.129.110">
    <property type="entry name" value="Polyketide synthase dehydratase"/>
    <property type="match status" value="1"/>
</dbReference>
<dbReference type="RefSeq" id="WP_092495974.1">
    <property type="nucleotide sequence ID" value="NZ_FOFG01000004.1"/>
</dbReference>
<dbReference type="Gene3D" id="3.90.180.10">
    <property type="entry name" value="Medium-chain alcohol dehydrogenases, catalytic domain"/>
    <property type="match status" value="1"/>
</dbReference>
<dbReference type="PANTHER" id="PTHR43775:SF37">
    <property type="entry name" value="SI:DKEY-61P9.11"/>
    <property type="match status" value="1"/>
</dbReference>
<keyword evidence="1" id="KW-0596">Phosphopantetheine</keyword>
<dbReference type="PROSITE" id="PS52004">
    <property type="entry name" value="KS3_2"/>
    <property type="match status" value="1"/>
</dbReference>
<gene>
    <name evidence="11" type="ORF">SAMN05216548_10496</name>
</gene>
<dbReference type="Gene3D" id="3.40.50.720">
    <property type="entry name" value="NAD(P)-binding Rossmann-like Domain"/>
    <property type="match status" value="3"/>
</dbReference>
<protein>
    <submittedName>
        <fullName evidence="11">Acyl transferase domain-containing protein</fullName>
    </submittedName>
</protein>
<dbReference type="Pfam" id="PF14765">
    <property type="entry name" value="PS-DH"/>
    <property type="match status" value="1"/>
</dbReference>
<dbReference type="InterPro" id="IPR049551">
    <property type="entry name" value="PKS_DH_C"/>
</dbReference>
<dbReference type="SMART" id="SM00827">
    <property type="entry name" value="PKS_AT"/>
    <property type="match status" value="1"/>
</dbReference>
<feature type="domain" description="PKS/mFAS DH" evidence="10">
    <location>
        <begin position="901"/>
        <end position="1175"/>
    </location>
</feature>
<dbReference type="InterPro" id="IPR014043">
    <property type="entry name" value="Acyl_transferase_dom"/>
</dbReference>
<dbReference type="InterPro" id="IPR049552">
    <property type="entry name" value="PKS_DH_N"/>
</dbReference>
<dbReference type="InterPro" id="IPR042104">
    <property type="entry name" value="PKS_dehydratase_sf"/>
</dbReference>
<dbReference type="InterPro" id="IPR016039">
    <property type="entry name" value="Thiolase-like"/>
</dbReference>
<dbReference type="CDD" id="cd05195">
    <property type="entry name" value="enoyl_red"/>
    <property type="match status" value="1"/>
</dbReference>
<evidence type="ECO:0000256" key="2">
    <source>
        <dbReference type="ARBA" id="ARBA00022553"/>
    </source>
</evidence>
<dbReference type="SUPFAM" id="SSF52151">
    <property type="entry name" value="FabD/lysophospholipase-like"/>
    <property type="match status" value="1"/>
</dbReference>
<dbReference type="SMART" id="SM00823">
    <property type="entry name" value="PKS_PP"/>
    <property type="match status" value="1"/>
</dbReference>
<dbReference type="InterPro" id="IPR016036">
    <property type="entry name" value="Malonyl_transacylase_ACP-bd"/>
</dbReference>
<dbReference type="PROSITE" id="PS52019">
    <property type="entry name" value="PKS_MFAS_DH"/>
    <property type="match status" value="1"/>
</dbReference>
<feature type="domain" description="Ketosynthase family 3 (KS3)" evidence="9">
    <location>
        <begin position="13"/>
        <end position="435"/>
    </location>
</feature>
<dbReference type="GO" id="GO:0006633">
    <property type="term" value="P:fatty acid biosynthetic process"/>
    <property type="evidence" value="ECO:0007669"/>
    <property type="project" value="InterPro"/>
</dbReference>
<dbReference type="InterPro" id="IPR013154">
    <property type="entry name" value="ADH-like_N"/>
</dbReference>
<feature type="region of interest" description="N-terminal hotdog fold" evidence="7">
    <location>
        <begin position="901"/>
        <end position="1019"/>
    </location>
</feature>
<dbReference type="PROSITE" id="PS00606">
    <property type="entry name" value="KS3_1"/>
    <property type="match status" value="1"/>
</dbReference>
<evidence type="ECO:0000313" key="12">
    <source>
        <dbReference type="Proteomes" id="UP000199647"/>
    </source>
</evidence>
<dbReference type="InterPro" id="IPR049900">
    <property type="entry name" value="PKS_mFAS_DH"/>
</dbReference>
<dbReference type="Proteomes" id="UP000199647">
    <property type="component" value="Unassembled WGS sequence"/>
</dbReference>
<dbReference type="SUPFAM" id="SSF53901">
    <property type="entry name" value="Thiolase-like"/>
    <property type="match status" value="1"/>
</dbReference>
<dbReference type="Pfam" id="PF02801">
    <property type="entry name" value="Ketoacyl-synt_C"/>
    <property type="match status" value="1"/>
</dbReference>
<dbReference type="Pfam" id="PF16197">
    <property type="entry name" value="KAsynt_C_assoc"/>
    <property type="match status" value="1"/>
</dbReference>
<dbReference type="PROSITE" id="PS50075">
    <property type="entry name" value="CARRIER"/>
    <property type="match status" value="1"/>
</dbReference>
<dbReference type="InterPro" id="IPR020843">
    <property type="entry name" value="ER"/>
</dbReference>
<keyword evidence="3 11" id="KW-0808">Transferase</keyword>
<evidence type="ECO:0000256" key="5">
    <source>
        <dbReference type="ARBA" id="ARBA00023268"/>
    </source>
</evidence>
<dbReference type="GO" id="GO:0031177">
    <property type="term" value="F:phosphopantetheine binding"/>
    <property type="evidence" value="ECO:0007669"/>
    <property type="project" value="InterPro"/>
</dbReference>
<feature type="region of interest" description="C-terminal hotdog fold" evidence="7">
    <location>
        <begin position="1029"/>
        <end position="1175"/>
    </location>
</feature>
<dbReference type="InterPro" id="IPR020807">
    <property type="entry name" value="PKS_DH"/>
</dbReference>
<dbReference type="InterPro" id="IPR013968">
    <property type="entry name" value="PKS_KR"/>
</dbReference>
<dbReference type="EMBL" id="FOFG01000004">
    <property type="protein sequence ID" value="SEQ36436.1"/>
    <property type="molecule type" value="Genomic_DNA"/>
</dbReference>
<dbReference type="Gene3D" id="1.10.1200.10">
    <property type="entry name" value="ACP-like"/>
    <property type="match status" value="1"/>
</dbReference>
<dbReference type="SMART" id="SM01294">
    <property type="entry name" value="PKS_PP_betabranch"/>
    <property type="match status" value="1"/>
</dbReference>
<proteinExistence type="predicted"/>
<dbReference type="InterPro" id="IPR011032">
    <property type="entry name" value="GroES-like_sf"/>
</dbReference>
<dbReference type="Gene3D" id="3.30.70.3290">
    <property type="match status" value="1"/>
</dbReference>
<dbReference type="InterPro" id="IPR050091">
    <property type="entry name" value="PKS_NRPS_Biosynth_Enz"/>
</dbReference>
<evidence type="ECO:0000256" key="3">
    <source>
        <dbReference type="ARBA" id="ARBA00022679"/>
    </source>
</evidence>
<keyword evidence="12" id="KW-1185">Reference proteome</keyword>
<evidence type="ECO:0000313" key="11">
    <source>
        <dbReference type="EMBL" id="SEQ36436.1"/>
    </source>
</evidence>
<dbReference type="InterPro" id="IPR036736">
    <property type="entry name" value="ACP-like_sf"/>
</dbReference>
<sequence>MNLREMSPPLPLDRRPVIVGCSCRLPGAASPDALWSLLSSGSCAITEVTAERWPLERFWHPRRSEPGFSYTLAAGLIDAPYDFDPALFNISPREAEEIDPQQRLLLELTWEALEDAGIPPSSLAGTETGVYVGASALDYGSRQAADPASIGSHFIAGNTLSIVSNRISHAFGFTGPSFTLDTACSSSLVALNQAAMAIESGAVETAIVAGVNLLLSPTSFIGFSRAGMLSPTGLCRPFAAGADGYVRAEGGAVVVLRRADLASARGEQSLATILGTGINSDGRTAGLSLPSSNGQRSLLERLYRERDVDPETLAFVEAHGTGTRVGDPAEAEAIGRALGLARSRPLPIGSVKSNLGHLEPASGLAGILKAVLAFRHRSLPRSLHLDELNPDIDFAALNLSPAEEAVDLSGHAGPLTAGISSFGFGGTNAHAILQAPDVSRPPASSGVDEAPRLLVISAQTQTALAELAGRHAVALERRSPEAVAGAAAHRRDLLPHRLAVPVTDAAEMAGTLSAFAAGTGGQEAHARSGNRDAPVAFVYSGNASQWAGMGRAAFRQNAAFHARFTEIADLYLQHDDLALVEALHSADLRARLRRATVAQPLLFALQSAATIALGEAGLRPDVVLGHSIGEIAAAEAAGGLDLQQAVKLLHHRSHHQEALFGRGGMAALKLPAEEASTFLDVNGLDDIAIAAINSPTAVTVAGSSEALQRLLDAAARARVACRSLDLAYPFHSALLDPIEAEFRAAVGSLAPHAGSVRFVSTVTGDVLPGTALDTDYWWRNIREPVRFGDAVETTEKLGCRVFVEIGPRAVLVNHMRATLAEAASETAVIPSFGQGDRQDGPDPIFHIVTRAVLAGGRADRRRLFGLPPTGRVALPAYPWEHKSFRLPASVEATDTPAFASHPLIGRRDRADALEWHTLLDTALVPYLAEHRLEGEPVLPGAAFAEMLLAAGRDWLGDGPLAVEDLDILQSLPLPEGGMREISVRLSPETQVAEIWSRPRFAAEWALHARGRISWLSAEPGPFPAFASPVQEHDPEAIYRLAESLGLSYGPAFRLVEAARKSDELLELDLAPEHAENGLSPLSHVLHPTVLDAALHGLFLCYRPRDIEEHRSYLPVRFGSLRVHRPGATIARAFVQVDHHTDRSLAVSIVLVTPDGHVAAELRDLRLRAAILVRRSEELFFRFDEKPVPRPVPALAEKVLAAVDQGPHDQTEEDWLLLTAFARSLTHRSLTTLAGVEAFRLDDLIAAGRLAPTALPFAASLLDGLEGAGLAEGTDGQWRLAAESGLPEPESLALTLLADHPHRALEATLAARLAADLDTIWQSGERLTYRTSVIEQIGTHSLFVSGALQTLRRAVQAAVETAQPQPLRVLVAEPGSAGVVATLAPLHRSGRIDLVLAGLDADHLRAAAMAAGNLPSLLLDPATGPGDQPFHMLLVGPQDFAPSDQPIDWPDLLGAAGAALLPEGVVLAAQPEPDLVSELFLGSAMAASAREAERARFAPGDADFHALLAQARFRELQEKMLPGNGRRSFLFFGKAPERVAAAEGATPVRIFGSDKDWTRCLQSALEAQGRAVQSSPLPFDAAQPFDWTEALESCGETPSDLVLACNWDAAGREALGATMLRAAALLEAARAATNTHRLWLLSLTEANGHAEQLAAAFRAFARVAMNEYSDLDLRLAEIALDADPGKSAAAFAAVAVDPDADREWTIRGDAVTVQRAVRGLSPSGKEAPLADAARLDFSTGGGRERVTWQAAGRRVPGRGEVEIRIAASGINFRDVMFAMGLLPDEILEGGFAGPVLGFEATGTVERVGPGVTSLKPGDRVMSFGSGAFGTHMTVPEGMAVTIPGGLGLEEAATLPVAFTTAWYALVELARLKRRDWVLIHGAAGGVGLAALQIAKWRGARVVATAGSEDKRALARLLGADIVLDSRSLAFAETIRREIGGVDVVLNSLSGAAMEASLRVLKPFGRFLELGKRDYVAGTHMPLRPFRQNLTYFGVDLDQLLAHDPKLATRMIRDLGRLFEKNALMPLPFRSFAAEDVGAAFTLMQRSGHVGKVLLRPPLAMPARAGGKAAFKAAANGAHLVVGGTGGFGFETVEWLAEQGARTIVAASRRGRFAEEMEARVAAMRAKGVTVVAVTLDVTDKAAVDAVLLELREEHGRIAGIVHAAMVLEDGLIADLRPGTLQAVLSPKIDGALHLDAASRAAPLDYFVLYSSVTTMIGNPGQGAYVAANAFLEDLARQRRRDGFPALAVGWGPILDAGVLARSAETGTKLARRAGNMGLKAREALDQLGRLLAADADHPARAAIVCAPLDFGGVLTELPTLRSPTFSGLVQRGSGARGGDDIDLLALIEGRTDAEARDLVTTLLAHELSAVLRLPAAEIDLKRPLADLGMDSLMGIELRMGIEKRFALELPQIAITAGKSLTEIAQTILAQARTGGAADMPEAAAGITGRSGAVLLARHGGGSMDRNAEADALAVAVEEKRLTLERLAS</sequence>
<dbReference type="InterPro" id="IPR057326">
    <property type="entry name" value="KR_dom"/>
</dbReference>
<feature type="active site" description="Proton donor; for dehydratase activity" evidence="7">
    <location>
        <position position="1091"/>
    </location>
</feature>
<dbReference type="Pfam" id="PF00550">
    <property type="entry name" value="PP-binding"/>
    <property type="match status" value="1"/>
</dbReference>
<feature type="active site" description="Proton acceptor; for dehydratase activity" evidence="7">
    <location>
        <position position="930"/>
    </location>
</feature>
<dbReference type="SMART" id="SM00825">
    <property type="entry name" value="PKS_KS"/>
    <property type="match status" value="1"/>
</dbReference>
<dbReference type="STRING" id="1855383.SAMN05216548_10496"/>
<name>A0A1H9FES8_9HYPH</name>
<dbReference type="SUPFAM" id="SSF55048">
    <property type="entry name" value="Probable ACP-binding domain of malonyl-CoA ACP transacylase"/>
    <property type="match status" value="1"/>
</dbReference>
<dbReference type="OrthoDB" id="9778690at2"/>
<dbReference type="PROSITE" id="PS00012">
    <property type="entry name" value="PHOSPHOPANTETHEINE"/>
    <property type="match status" value="1"/>
</dbReference>
<evidence type="ECO:0000256" key="7">
    <source>
        <dbReference type="PROSITE-ProRule" id="PRU01363"/>
    </source>
</evidence>
<dbReference type="CDD" id="cd00833">
    <property type="entry name" value="PKS"/>
    <property type="match status" value="1"/>
</dbReference>
<dbReference type="InterPro" id="IPR016035">
    <property type="entry name" value="Acyl_Trfase/lysoPLipase"/>
</dbReference>
<dbReference type="InterPro" id="IPR001227">
    <property type="entry name" value="Ac_transferase_dom_sf"/>
</dbReference>
<dbReference type="InterPro" id="IPR009081">
    <property type="entry name" value="PP-bd_ACP"/>
</dbReference>
<dbReference type="InterPro" id="IPR014031">
    <property type="entry name" value="Ketoacyl_synth_C"/>
</dbReference>
<dbReference type="Pfam" id="PF08240">
    <property type="entry name" value="ADH_N"/>
    <property type="match status" value="1"/>
</dbReference>
<organism evidence="11 12">
    <name type="scientific">Faunimonas pinastri</name>
    <dbReference type="NCBI Taxonomy" id="1855383"/>
    <lineage>
        <taxon>Bacteria</taxon>
        <taxon>Pseudomonadati</taxon>
        <taxon>Pseudomonadota</taxon>
        <taxon>Alphaproteobacteria</taxon>
        <taxon>Hyphomicrobiales</taxon>
        <taxon>Afifellaceae</taxon>
        <taxon>Faunimonas</taxon>
    </lineage>
</organism>
<keyword evidence="4" id="KW-0521">NADP</keyword>
<dbReference type="SMART" id="SM00829">
    <property type="entry name" value="PKS_ER"/>
    <property type="match status" value="1"/>
</dbReference>
<dbReference type="SUPFAM" id="SSF51735">
    <property type="entry name" value="NAD(P)-binding Rossmann-fold domains"/>
    <property type="match status" value="3"/>
</dbReference>
<dbReference type="Pfam" id="PF00698">
    <property type="entry name" value="Acyl_transf_1"/>
    <property type="match status" value="1"/>
</dbReference>
<dbReference type="Gene3D" id="3.40.47.10">
    <property type="match status" value="1"/>
</dbReference>
<keyword evidence="2" id="KW-0597">Phosphoprotein</keyword>
<dbReference type="InterPro" id="IPR006162">
    <property type="entry name" value="Ppantetheine_attach_site"/>
</dbReference>
<dbReference type="Pfam" id="PF00107">
    <property type="entry name" value="ADH_zinc_N"/>
    <property type="match status" value="1"/>
</dbReference>
<dbReference type="FunFam" id="3.40.50.720:FF:000209">
    <property type="entry name" value="Polyketide synthase Pks12"/>
    <property type="match status" value="1"/>
</dbReference>
<dbReference type="Pfam" id="PF00109">
    <property type="entry name" value="ketoacyl-synt"/>
    <property type="match status" value="1"/>
</dbReference>
<dbReference type="InterPro" id="IPR020806">
    <property type="entry name" value="PKS_PP-bd"/>
</dbReference>
<dbReference type="Pfam" id="PF21089">
    <property type="entry name" value="PKS_DH_N"/>
    <property type="match status" value="1"/>
</dbReference>
<dbReference type="InterPro" id="IPR013149">
    <property type="entry name" value="ADH-like_C"/>
</dbReference>
<dbReference type="InterPro" id="IPR014030">
    <property type="entry name" value="Ketoacyl_synth_N"/>
</dbReference>
<reference evidence="11 12" key="1">
    <citation type="submission" date="2016-10" db="EMBL/GenBank/DDBJ databases">
        <authorList>
            <person name="de Groot N.N."/>
        </authorList>
    </citation>
    <scope>NUCLEOTIDE SEQUENCE [LARGE SCALE GENOMIC DNA]</scope>
    <source>
        <strain evidence="11 12">A52C2</strain>
    </source>
</reference>
<evidence type="ECO:0000259" key="8">
    <source>
        <dbReference type="PROSITE" id="PS50075"/>
    </source>
</evidence>
<accession>A0A1H9FES8</accession>
<evidence type="ECO:0000259" key="9">
    <source>
        <dbReference type="PROSITE" id="PS52004"/>
    </source>
</evidence>
<dbReference type="Pfam" id="PF08659">
    <property type="entry name" value="KR"/>
    <property type="match status" value="1"/>
</dbReference>
<dbReference type="GO" id="GO:0016491">
    <property type="term" value="F:oxidoreductase activity"/>
    <property type="evidence" value="ECO:0007669"/>
    <property type="project" value="InterPro"/>
</dbReference>
<dbReference type="InterPro" id="IPR018201">
    <property type="entry name" value="Ketoacyl_synth_AS"/>
</dbReference>
<evidence type="ECO:0000256" key="6">
    <source>
        <dbReference type="ARBA" id="ARBA00023315"/>
    </source>
</evidence>
<dbReference type="GO" id="GO:0004315">
    <property type="term" value="F:3-oxoacyl-[acyl-carrier-protein] synthase activity"/>
    <property type="evidence" value="ECO:0007669"/>
    <property type="project" value="InterPro"/>
</dbReference>
<keyword evidence="6" id="KW-0012">Acyltransferase</keyword>
<keyword evidence="5" id="KW-0511">Multifunctional enzyme</keyword>
<dbReference type="SUPFAM" id="SSF47336">
    <property type="entry name" value="ACP-like"/>
    <property type="match status" value="1"/>
</dbReference>
<dbReference type="SMART" id="SM00826">
    <property type="entry name" value="PKS_DH"/>
    <property type="match status" value="1"/>
</dbReference>
<dbReference type="PANTHER" id="PTHR43775">
    <property type="entry name" value="FATTY ACID SYNTHASE"/>
    <property type="match status" value="1"/>
</dbReference>